<reference evidence="3 4" key="1">
    <citation type="submission" date="2016-03" db="EMBL/GenBank/DDBJ databases">
        <authorList>
            <person name="Ploux O."/>
        </authorList>
    </citation>
    <scope>NUCLEOTIDE SEQUENCE [LARGE SCALE GENOMIC DNA]</scope>
    <source>
        <strain evidence="3 4">UAMH 11012</strain>
    </source>
</reference>
<evidence type="ECO:0000256" key="2">
    <source>
        <dbReference type="SAM" id="MobiDB-lite"/>
    </source>
</evidence>
<accession>A0A1L7XQU6</accession>
<keyword evidence="1" id="KW-0175">Coiled coil</keyword>
<proteinExistence type="predicted"/>
<evidence type="ECO:0000313" key="3">
    <source>
        <dbReference type="EMBL" id="CZR67375.1"/>
    </source>
</evidence>
<dbReference type="PANTHER" id="PTHR38167">
    <property type="entry name" value="C2H2-TYPE DOMAIN-CONTAINING PROTEIN"/>
    <property type="match status" value="1"/>
</dbReference>
<evidence type="ECO:0000313" key="4">
    <source>
        <dbReference type="Proteomes" id="UP000184330"/>
    </source>
</evidence>
<organism evidence="3 4">
    <name type="scientific">Phialocephala subalpina</name>
    <dbReference type="NCBI Taxonomy" id="576137"/>
    <lineage>
        <taxon>Eukaryota</taxon>
        <taxon>Fungi</taxon>
        <taxon>Dikarya</taxon>
        <taxon>Ascomycota</taxon>
        <taxon>Pezizomycotina</taxon>
        <taxon>Leotiomycetes</taxon>
        <taxon>Helotiales</taxon>
        <taxon>Mollisiaceae</taxon>
        <taxon>Phialocephala</taxon>
        <taxon>Phialocephala fortinii species complex</taxon>
    </lineage>
</organism>
<dbReference type="OrthoDB" id="5422613at2759"/>
<feature type="region of interest" description="Disordered" evidence="2">
    <location>
        <begin position="126"/>
        <end position="252"/>
    </location>
</feature>
<dbReference type="AlphaFoldDB" id="A0A1L7XQU6"/>
<feature type="coiled-coil region" evidence="1">
    <location>
        <begin position="41"/>
        <end position="75"/>
    </location>
</feature>
<dbReference type="EMBL" id="FJOG01000043">
    <property type="protein sequence ID" value="CZR67375.1"/>
    <property type="molecule type" value="Genomic_DNA"/>
</dbReference>
<dbReference type="Proteomes" id="UP000184330">
    <property type="component" value="Unassembled WGS sequence"/>
</dbReference>
<evidence type="ECO:0008006" key="5">
    <source>
        <dbReference type="Google" id="ProtNLM"/>
    </source>
</evidence>
<name>A0A1L7XQU6_9HELO</name>
<keyword evidence="4" id="KW-1185">Reference proteome</keyword>
<feature type="compositionally biased region" description="Low complexity" evidence="2">
    <location>
        <begin position="136"/>
        <end position="161"/>
    </location>
</feature>
<feature type="compositionally biased region" description="Polar residues" evidence="2">
    <location>
        <begin position="173"/>
        <end position="184"/>
    </location>
</feature>
<gene>
    <name evidence="3" type="ORF">PAC_17274</name>
</gene>
<sequence length="356" mass="39954">MASYPIPITRIEGGGYVTDVDAWGRTIASNLPPTHIIHRELEGLKQQAEEHASDNQILRETIHEYKRKVGELRAKLRTEATADVRPTHASLYQRVDSAISTADANILRAILREVCRESEKAANIAASILPSPPSPVSERSTATRGSTSTTRTTSTRRTSVRFQEPPVPVSGFRPTTTRRASSRVQDLPVPANADLSAGTAKEHDRGMRKRREKVTDELSGDYFDPGYTTPRRPKRRAEDEVEEPSSRKRRSTVPLTCATCKKEYNPTENERGGCKRHSGYKKVDPSYHSFWDDWDEDVHGECEQYINDPEYAAGFVWSCCGEYSDVKRCTASKHLSKDELRVKRSTVYVVDMGASP</sequence>
<dbReference type="PANTHER" id="PTHR38167:SF1">
    <property type="entry name" value="C2H2-TYPE DOMAIN-CONTAINING PROTEIN"/>
    <property type="match status" value="1"/>
</dbReference>
<evidence type="ECO:0000256" key="1">
    <source>
        <dbReference type="SAM" id="Coils"/>
    </source>
</evidence>
<protein>
    <recommendedName>
        <fullName evidence="5">C2H2-type domain-containing protein</fullName>
    </recommendedName>
</protein>